<keyword evidence="2" id="KW-0812">Transmembrane</keyword>
<dbReference type="Gene3D" id="2.60.40.150">
    <property type="entry name" value="C2 domain"/>
    <property type="match status" value="1"/>
</dbReference>
<protein>
    <submittedName>
        <fullName evidence="4">C2 domain-containing protein</fullName>
    </submittedName>
</protein>
<dbReference type="Proteomes" id="UP000887566">
    <property type="component" value="Unplaced"/>
</dbReference>
<dbReference type="AlphaFoldDB" id="A0A914WA19"/>
<evidence type="ECO:0000256" key="1">
    <source>
        <dbReference type="SAM" id="MobiDB-lite"/>
    </source>
</evidence>
<keyword evidence="2" id="KW-0472">Membrane</keyword>
<keyword evidence="2" id="KW-1133">Transmembrane helix</keyword>
<feature type="transmembrane region" description="Helical" evidence="2">
    <location>
        <begin position="12"/>
        <end position="32"/>
    </location>
</feature>
<proteinExistence type="predicted"/>
<evidence type="ECO:0000256" key="2">
    <source>
        <dbReference type="SAM" id="Phobius"/>
    </source>
</evidence>
<feature type="compositionally biased region" description="Acidic residues" evidence="1">
    <location>
        <begin position="182"/>
        <end position="191"/>
    </location>
</feature>
<reference evidence="4" key="1">
    <citation type="submission" date="2022-11" db="UniProtKB">
        <authorList>
            <consortium name="WormBaseParasite"/>
        </authorList>
    </citation>
    <scope>IDENTIFICATION</scope>
</reference>
<dbReference type="SUPFAM" id="SSF49562">
    <property type="entry name" value="C2 domain (Calcium/lipid-binding domain, CaLB)"/>
    <property type="match status" value="1"/>
</dbReference>
<feature type="region of interest" description="Disordered" evidence="1">
    <location>
        <begin position="111"/>
        <end position="130"/>
    </location>
</feature>
<name>A0A914WA19_9BILA</name>
<dbReference type="WBParaSite" id="PSAMB.scaffold342size55818.g5026.t1">
    <property type="protein sequence ID" value="PSAMB.scaffold342size55818.g5026.t1"/>
    <property type="gene ID" value="PSAMB.scaffold342size55818.g5026"/>
</dbReference>
<evidence type="ECO:0000313" key="3">
    <source>
        <dbReference type="Proteomes" id="UP000887566"/>
    </source>
</evidence>
<sequence>MVEVGEEVAWIAIVALCILILLLLLLVCCYFMKKKRRPLISDVECAPSRVPRLVVTESKTTTDIYTPPPLQKSLLKQTNINYGTTDINDMPTRLERALEAPFVDVMIDADSEEPYPKKDDDAQSSSSSEVGSIIAADNGVHMNATDPPSRRATPPCKGRTMSLLTPDLYGSVRAPHSVNAEGEGEEEEDDGATAIGSSQPKRRSPRPILSTNEPIIYGEHEVQLDVLHLTSLDEIVVTVKQGRKFDPSQTYAMLITVENGATQKSRTLETAHIGGLEQPRWNEQIVFGGIKESCLEDVTITVAVIRKDANDLWEDEGHIVLSEISPHSSGRIHFMQMMTKNGSAAPKWHRVAINLF</sequence>
<keyword evidence="3" id="KW-1185">Reference proteome</keyword>
<organism evidence="3 4">
    <name type="scientific">Plectus sambesii</name>
    <dbReference type="NCBI Taxonomy" id="2011161"/>
    <lineage>
        <taxon>Eukaryota</taxon>
        <taxon>Metazoa</taxon>
        <taxon>Ecdysozoa</taxon>
        <taxon>Nematoda</taxon>
        <taxon>Chromadorea</taxon>
        <taxon>Plectida</taxon>
        <taxon>Plectina</taxon>
        <taxon>Plectoidea</taxon>
        <taxon>Plectidae</taxon>
        <taxon>Plectus</taxon>
    </lineage>
</organism>
<dbReference type="InterPro" id="IPR035892">
    <property type="entry name" value="C2_domain_sf"/>
</dbReference>
<accession>A0A914WA19</accession>
<feature type="region of interest" description="Disordered" evidence="1">
    <location>
        <begin position="138"/>
        <end position="209"/>
    </location>
</feature>
<evidence type="ECO:0000313" key="4">
    <source>
        <dbReference type="WBParaSite" id="PSAMB.scaffold342size55818.g5026.t1"/>
    </source>
</evidence>